<keyword evidence="4" id="KW-0143">Chaperone</keyword>
<dbReference type="InterPro" id="IPR036890">
    <property type="entry name" value="HATPase_C_sf"/>
</dbReference>
<accession>A0A368JMT5</accession>
<dbReference type="SUPFAM" id="SSF55874">
    <property type="entry name" value="ATPase domain of HSP90 chaperone/DNA topoisomerase II/histidine kinase"/>
    <property type="match status" value="1"/>
</dbReference>
<dbReference type="Gene3D" id="3.30.565.10">
    <property type="entry name" value="Histidine kinase-like ATPase, C-terminal domain"/>
    <property type="match status" value="1"/>
</dbReference>
<name>A0A368JMT5_9BACT</name>
<dbReference type="AlphaFoldDB" id="A0A368JMT5"/>
<dbReference type="GO" id="GO:0051082">
    <property type="term" value="F:unfolded protein binding"/>
    <property type="evidence" value="ECO:0007669"/>
    <property type="project" value="InterPro"/>
</dbReference>
<reference evidence="6 7" key="1">
    <citation type="submission" date="2018-07" db="EMBL/GenBank/DDBJ databases">
        <title>Genome analysis of Larkinella rosea.</title>
        <authorList>
            <person name="Zhou Z."/>
            <person name="Wang G."/>
        </authorList>
    </citation>
    <scope>NUCLEOTIDE SEQUENCE [LARGE SCALE GENOMIC DNA]</scope>
    <source>
        <strain evidence="7">zzj9</strain>
    </source>
</reference>
<evidence type="ECO:0000256" key="4">
    <source>
        <dbReference type="ARBA" id="ARBA00023186"/>
    </source>
</evidence>
<dbReference type="PANTHER" id="PTHR11528">
    <property type="entry name" value="HEAT SHOCK PROTEIN 90 FAMILY MEMBER"/>
    <property type="match status" value="1"/>
</dbReference>
<evidence type="ECO:0000256" key="3">
    <source>
        <dbReference type="ARBA" id="ARBA00022840"/>
    </source>
</evidence>
<organism evidence="6 7">
    <name type="scientific">Larkinella punicea</name>
    <dbReference type="NCBI Taxonomy" id="2315727"/>
    <lineage>
        <taxon>Bacteria</taxon>
        <taxon>Pseudomonadati</taxon>
        <taxon>Bacteroidota</taxon>
        <taxon>Cytophagia</taxon>
        <taxon>Cytophagales</taxon>
        <taxon>Spirosomataceae</taxon>
        <taxon>Larkinella</taxon>
    </lineage>
</organism>
<evidence type="ECO:0000259" key="5">
    <source>
        <dbReference type="Pfam" id="PF24391"/>
    </source>
</evidence>
<evidence type="ECO:0000256" key="1">
    <source>
        <dbReference type="ARBA" id="ARBA00008239"/>
    </source>
</evidence>
<dbReference type="GO" id="GO:0016887">
    <property type="term" value="F:ATP hydrolysis activity"/>
    <property type="evidence" value="ECO:0007669"/>
    <property type="project" value="InterPro"/>
</dbReference>
<dbReference type="SUPFAM" id="SSF109604">
    <property type="entry name" value="HD-domain/PDEase-like"/>
    <property type="match status" value="1"/>
</dbReference>
<dbReference type="InterPro" id="IPR056471">
    <property type="entry name" value="HD-CE"/>
</dbReference>
<dbReference type="GO" id="GO:0005524">
    <property type="term" value="F:ATP binding"/>
    <property type="evidence" value="ECO:0007669"/>
    <property type="project" value="UniProtKB-KW"/>
</dbReference>
<dbReference type="Proteomes" id="UP000253383">
    <property type="component" value="Unassembled WGS sequence"/>
</dbReference>
<dbReference type="EMBL" id="QOWE01000019">
    <property type="protein sequence ID" value="RCR67451.1"/>
    <property type="molecule type" value="Genomic_DNA"/>
</dbReference>
<dbReference type="Pfam" id="PF24391">
    <property type="entry name" value="HD-CE"/>
    <property type="match status" value="1"/>
</dbReference>
<sequence length="828" mass="97353">MEISFEDLGFIMELNKRKSPLLKMLFEIYEESSIILNNRIQVVFSTYTLHNTGHSNRIMEYMYNFINDISQLSDLEICVLCYSALLHDIGMAVWDDEILQIKNDNYVSSKGNYSAYSKYYSNETIAIQEFIRDMHAERSANYIKNNLIDKLHLPNQATNNFAHEIALICQSHTENTDWILKNLNNHVVKGDYTFNPQYCACLLRISDILDIDTQRTPYKLYKLIKPKLISDKEWLQHFVISNNKKIEKDQRTKLNKIVFYGSCDNPSIHRKVLTYLDWVQQELYDCILLTSKMDMKYYFLFDYQIENKIEPKGYIFSNHKMILDFKAISKLLMGEHIYGSATLGLRELVQNSIDACKIRFEEEQKKASFQDDAYIPKIKIIFNKKDNIVSIKDNGIGMTINTIKNHFLSIGSSYYTSKDFKLKDFSYQPIGAYGIGFLSCFMLSSTVKVGTRHYLSTEKYIIDLEKDSEYTSISENVDLSFSGTEIELNFSSFMAVFNNDIKNVKSFIEEFFITDNIEFELINFDNSTKDNVINMIAMNQSNAKEYTKIDISKYMEGVEGFVTIEIKDEFIVNYQSIFEGDSYIYDDIIEEFIQIDNDLDLKPYIIDGCIHYLSLPIIDDDTTKDYERALYYYSDDHEKAMEMMRKSIEIVYILLNENQYKEPYSGLYASNDYIFNDLTFDRLGELGHDIYCEIKIDKHKILAHHSSDNSEILEYKKFEKKDGIYYPSFKYKTYLRNVWVSRYSFFSTYLTNLFVIHDFKINILNKKVYANVSRNDLDNEILLLFNYALEKSIYLGVLNECKYSESKKNLLKDFINKFFSEKSILLKN</sequence>
<comment type="similarity">
    <text evidence="1">Belongs to the heat shock protein 90 family.</text>
</comment>
<protein>
    <recommendedName>
        <fullName evidence="5">HD-CE domain-containing protein</fullName>
    </recommendedName>
</protein>
<dbReference type="Gene3D" id="1.10.3210.10">
    <property type="entry name" value="Hypothetical protein af1432"/>
    <property type="match status" value="1"/>
</dbReference>
<evidence type="ECO:0000313" key="7">
    <source>
        <dbReference type="Proteomes" id="UP000253383"/>
    </source>
</evidence>
<keyword evidence="2" id="KW-0547">Nucleotide-binding</keyword>
<keyword evidence="3" id="KW-0067">ATP-binding</keyword>
<evidence type="ECO:0000256" key="2">
    <source>
        <dbReference type="ARBA" id="ARBA00022741"/>
    </source>
</evidence>
<dbReference type="OrthoDB" id="9802640at2"/>
<dbReference type="GO" id="GO:0140662">
    <property type="term" value="F:ATP-dependent protein folding chaperone"/>
    <property type="evidence" value="ECO:0007669"/>
    <property type="project" value="InterPro"/>
</dbReference>
<feature type="domain" description="HD-CE" evidence="5">
    <location>
        <begin position="44"/>
        <end position="283"/>
    </location>
</feature>
<comment type="caution">
    <text evidence="6">The sequence shown here is derived from an EMBL/GenBank/DDBJ whole genome shotgun (WGS) entry which is preliminary data.</text>
</comment>
<gene>
    <name evidence="6" type="ORF">DUE52_21865</name>
</gene>
<evidence type="ECO:0000313" key="6">
    <source>
        <dbReference type="EMBL" id="RCR67451.1"/>
    </source>
</evidence>
<dbReference type="RefSeq" id="WP_114408186.1">
    <property type="nucleotide sequence ID" value="NZ_QOWE01000019.1"/>
</dbReference>
<dbReference type="Pfam" id="PF13589">
    <property type="entry name" value="HATPase_c_3"/>
    <property type="match status" value="1"/>
</dbReference>
<dbReference type="InterPro" id="IPR001404">
    <property type="entry name" value="Hsp90_fam"/>
</dbReference>
<proteinExistence type="inferred from homology"/>
<keyword evidence="7" id="KW-1185">Reference proteome</keyword>